<dbReference type="AlphaFoldDB" id="A0A174JAR8"/>
<feature type="domain" description="Lacto-N-biose phosphorylase-like N-terminal TIM barrel" evidence="1">
    <location>
        <begin position="6"/>
        <end position="443"/>
    </location>
</feature>
<evidence type="ECO:0000313" key="4">
    <source>
        <dbReference type="EMBL" id="CUO94285.1"/>
    </source>
</evidence>
<dbReference type="EC" id="2.4.1.247" evidence="4"/>
<dbReference type="Gene3D" id="3.20.20.80">
    <property type="entry name" value="Glycosidases"/>
    <property type="match status" value="1"/>
</dbReference>
<name>A0A174JAR8_9FIRM</name>
<evidence type="ECO:0000259" key="3">
    <source>
        <dbReference type="Pfam" id="PF17386"/>
    </source>
</evidence>
<dbReference type="SUPFAM" id="SSF52317">
    <property type="entry name" value="Class I glutamine amidotransferase-like"/>
    <property type="match status" value="1"/>
</dbReference>
<dbReference type="EMBL" id="CYZU01000045">
    <property type="protein sequence ID" value="CUO94285.1"/>
    <property type="molecule type" value="Genomic_DNA"/>
</dbReference>
<sequence length="717" mass="81549">MSTTKGGFTLPGEAGYEKLTLEMAEKWGADVIRDSDGTVLSDEILEAGYGIYSTICIIRDHNDWAKKNMDKLQQTFLITQPVTAASDTLEIDLMKDFFEEQFAVNDTPDAFKYWQVYDRTTGQEVDRKHWDYSAGNRQVRLKGITPWHNYTVSFMAYRIWEEISMYNHTTNHWEKEHLMQIDPRYEEAQEYLLAWMKNWCETHQSTTVVRFTSMFYNFVWIWGSDVRNRNLFTDWASYDFTVSPRALDLFAETYGYSLTAEDFVNQGKYHVTHMPAGKTKRDWMDFINDFVIEFGKKLVSMVHDYGKKAYVFYDDSWVGIEPYNGRFEEFGFDGMIKCVFSGYEARLCSGVPVETHELRLHPYLFPTGINGSPTFLEGGNPKGEAQKYWQAVRRAVLRSPIERIGLGGYLHLVENSPEFVEYIADTADEFRMLKDLHSHGKPAVLNPKVAVLHYWGALRSWTLSGHFHETYMHDLIHINESLAGLPFDVSFISFEDVKNGALKGIDVVINAGYAGSAWSGGDCWKDEHTISILTEWVYNGGTFIGVNEPSALEGCDTFFRMAHILGVDEDTGARVCHGKWSFTEEAPEGLFLAGSYIHARKGIYLTDGKASVLREEAGMPAVTSCGFGSGRGIYLASFEYCPENTRLLMNLILYGTGGQLMPELVTDNLHTECAYYPESSMLVVINNSGQEQNAAVVVNGKKITCRMEGYGIYCERV</sequence>
<evidence type="ECO:0000259" key="2">
    <source>
        <dbReference type="Pfam" id="PF17385"/>
    </source>
</evidence>
<dbReference type="InterPro" id="IPR035363">
    <property type="entry name" value="LBP_M"/>
</dbReference>
<evidence type="ECO:0000313" key="5">
    <source>
        <dbReference type="Proteomes" id="UP000095544"/>
    </source>
</evidence>
<dbReference type="GO" id="GO:0004645">
    <property type="term" value="F:1,4-alpha-oligoglucan phosphorylase activity"/>
    <property type="evidence" value="ECO:0007669"/>
    <property type="project" value="InterPro"/>
</dbReference>
<keyword evidence="4" id="KW-0808">Transferase</keyword>
<dbReference type="Gene3D" id="2.60.40.10">
    <property type="entry name" value="Immunoglobulins"/>
    <property type="match status" value="1"/>
</dbReference>
<dbReference type="InterPro" id="IPR029062">
    <property type="entry name" value="Class_I_gatase-like"/>
</dbReference>
<feature type="domain" description="Lacto-N-biose phosphorylase C-terminal" evidence="3">
    <location>
        <begin position="666"/>
        <end position="712"/>
    </location>
</feature>
<evidence type="ECO:0000259" key="1">
    <source>
        <dbReference type="Pfam" id="PF09508"/>
    </source>
</evidence>
<dbReference type="Pfam" id="PF17385">
    <property type="entry name" value="LBP_M"/>
    <property type="match status" value="1"/>
</dbReference>
<dbReference type="Proteomes" id="UP000095544">
    <property type="component" value="Unassembled WGS sequence"/>
</dbReference>
<protein>
    <submittedName>
        <fullName evidence="4">D-galactosyl-beta-1-&gt;4-L-rhamnose phosphorylase</fullName>
        <ecNumber evidence="4">2.4.1.247</ecNumber>
    </submittedName>
</protein>
<dbReference type="InterPro" id="IPR035356">
    <property type="entry name" value="LBP_C"/>
</dbReference>
<accession>A0A174JAR8</accession>
<dbReference type="NCBIfam" id="TIGR02336">
    <property type="entry name" value="1,3-beta-galactosyl-N-acetylhexosamine phosphorylase"/>
    <property type="match status" value="1"/>
</dbReference>
<proteinExistence type="predicted"/>
<keyword evidence="4" id="KW-0328">Glycosyltransferase</keyword>
<feature type="domain" description="Lacto-N-biose phosphorylase central" evidence="2">
    <location>
        <begin position="448"/>
        <end position="657"/>
    </location>
</feature>
<dbReference type="InterPro" id="IPR012711">
    <property type="entry name" value="Lacto-N-biose_phosphorylase"/>
</dbReference>
<gene>
    <name evidence="4" type="ORF">ERS852491_03787</name>
</gene>
<organism evidence="4 5">
    <name type="scientific">Faecalicatena contorta</name>
    <dbReference type="NCBI Taxonomy" id="39482"/>
    <lineage>
        <taxon>Bacteria</taxon>
        <taxon>Bacillati</taxon>
        <taxon>Bacillota</taxon>
        <taxon>Clostridia</taxon>
        <taxon>Lachnospirales</taxon>
        <taxon>Lachnospiraceae</taxon>
        <taxon>Faecalicatena</taxon>
    </lineage>
</organism>
<reference evidence="4 5" key="1">
    <citation type="submission" date="2015-09" db="EMBL/GenBank/DDBJ databases">
        <authorList>
            <consortium name="Pathogen Informatics"/>
        </authorList>
    </citation>
    <scope>NUCLEOTIDE SEQUENCE [LARGE SCALE GENOMIC DNA]</scope>
    <source>
        <strain evidence="4 5">2789STDY5834876</strain>
    </source>
</reference>
<dbReference type="Pfam" id="PF09508">
    <property type="entry name" value="Lact_bio_phlase"/>
    <property type="match status" value="1"/>
</dbReference>
<dbReference type="InterPro" id="IPR013783">
    <property type="entry name" value="Ig-like_fold"/>
</dbReference>
<dbReference type="Pfam" id="PF17386">
    <property type="entry name" value="LBP_C"/>
    <property type="match status" value="1"/>
</dbReference>
<dbReference type="Gene3D" id="3.40.50.880">
    <property type="match status" value="1"/>
</dbReference>
<dbReference type="RefSeq" id="WP_055154660.1">
    <property type="nucleotide sequence ID" value="NZ_CYZU01000045.1"/>
</dbReference>
<dbReference type="OrthoDB" id="5834503at2"/>
<dbReference type="InterPro" id="IPR035080">
    <property type="entry name" value="Lact_bio_phlase-like_N"/>
</dbReference>
<dbReference type="STRING" id="39482.ERS852491_03787"/>